<reference evidence="6 7" key="1">
    <citation type="submission" date="2016-02" db="EMBL/GenBank/DDBJ databases">
        <title>Complete genome sequence and transcriptome regulation of the pentose utilising yeast Sugiyamaella lignohabitans.</title>
        <authorList>
            <person name="Bellasio M."/>
            <person name="Peymann A."/>
            <person name="Valli M."/>
            <person name="Sipitzky M."/>
            <person name="Graf A."/>
            <person name="Sauer M."/>
            <person name="Marx H."/>
            <person name="Mattanovich D."/>
        </authorList>
    </citation>
    <scope>NUCLEOTIDE SEQUENCE [LARGE SCALE GENOMIC DNA]</scope>
    <source>
        <strain evidence="6 7">CBS 10342</strain>
    </source>
</reference>
<dbReference type="Pfam" id="PF00617">
    <property type="entry name" value="RasGEF"/>
    <property type="match status" value="1"/>
</dbReference>
<dbReference type="InterPro" id="IPR008937">
    <property type="entry name" value="Ras-like_GEF"/>
</dbReference>
<keyword evidence="2 3" id="KW-0344">Guanine-nucleotide releasing factor</keyword>
<dbReference type="InterPro" id="IPR036964">
    <property type="entry name" value="RASGEF_cat_dom_sf"/>
</dbReference>
<dbReference type="AlphaFoldDB" id="A0A161HLY5"/>
<dbReference type="GO" id="GO:0005085">
    <property type="term" value="F:guanyl-nucleotide exchange factor activity"/>
    <property type="evidence" value="ECO:0007669"/>
    <property type="project" value="UniProtKB-KW"/>
</dbReference>
<evidence type="ECO:0000256" key="1">
    <source>
        <dbReference type="ARBA" id="ARBA00022618"/>
    </source>
</evidence>
<dbReference type="SUPFAM" id="SSF48366">
    <property type="entry name" value="Ras GEF"/>
    <property type="match status" value="1"/>
</dbReference>
<dbReference type="SMART" id="SM00147">
    <property type="entry name" value="RasGEF"/>
    <property type="match status" value="1"/>
</dbReference>
<dbReference type="Gene3D" id="1.10.840.10">
    <property type="entry name" value="Ras guanine-nucleotide exchange factors catalytic domain"/>
    <property type="match status" value="1"/>
</dbReference>
<dbReference type="GO" id="GO:0005886">
    <property type="term" value="C:plasma membrane"/>
    <property type="evidence" value="ECO:0007669"/>
    <property type="project" value="TreeGrafter"/>
</dbReference>
<feature type="domain" description="N-terminal Ras-GEF" evidence="5">
    <location>
        <begin position="518"/>
        <end position="656"/>
    </location>
</feature>
<feature type="domain" description="Ras-GEF" evidence="4">
    <location>
        <begin position="691"/>
        <end position="928"/>
    </location>
</feature>
<evidence type="ECO:0000313" key="6">
    <source>
        <dbReference type="EMBL" id="ANB14527.1"/>
    </source>
</evidence>
<dbReference type="CDD" id="cd00155">
    <property type="entry name" value="RasGEF"/>
    <property type="match status" value="1"/>
</dbReference>
<dbReference type="GO" id="GO:0051301">
    <property type="term" value="P:cell division"/>
    <property type="evidence" value="ECO:0007669"/>
    <property type="project" value="UniProtKB-KW"/>
</dbReference>
<dbReference type="SMART" id="SM00229">
    <property type="entry name" value="RasGEFN"/>
    <property type="match status" value="1"/>
</dbReference>
<dbReference type="InterPro" id="IPR023578">
    <property type="entry name" value="Ras_GEF_dom_sf"/>
</dbReference>
<dbReference type="KEGG" id="slb:AWJ20_2122"/>
<proteinExistence type="predicted"/>
<dbReference type="PANTHER" id="PTHR23113:SF368">
    <property type="entry name" value="CELL DIVISION CONTROL PROTEIN 25"/>
    <property type="match status" value="1"/>
</dbReference>
<dbReference type="InterPro" id="IPR019804">
    <property type="entry name" value="Ras_G-nucl-exch_fac_CS"/>
</dbReference>
<dbReference type="GO" id="GO:0007265">
    <property type="term" value="P:Ras protein signal transduction"/>
    <property type="evidence" value="ECO:0007669"/>
    <property type="project" value="TreeGrafter"/>
</dbReference>
<keyword evidence="7" id="KW-1185">Reference proteome</keyword>
<dbReference type="PROSITE" id="PS50009">
    <property type="entry name" value="RASGEF_CAT"/>
    <property type="match status" value="1"/>
</dbReference>
<name>A0A161HLY5_9ASCO</name>
<evidence type="ECO:0000259" key="4">
    <source>
        <dbReference type="PROSITE" id="PS50009"/>
    </source>
</evidence>
<evidence type="ECO:0000256" key="3">
    <source>
        <dbReference type="PROSITE-ProRule" id="PRU00168"/>
    </source>
</evidence>
<evidence type="ECO:0000259" key="5">
    <source>
        <dbReference type="PROSITE" id="PS50212"/>
    </source>
</evidence>
<protein>
    <submittedName>
        <fullName evidence="6">Ras family guanine nucleotide exchange factor CDC25</fullName>
    </submittedName>
</protein>
<dbReference type="OrthoDB" id="546434at2759"/>
<dbReference type="EMBL" id="CP014503">
    <property type="protein sequence ID" value="ANB14527.1"/>
    <property type="molecule type" value="Genomic_DNA"/>
</dbReference>
<dbReference type="CDD" id="cd06224">
    <property type="entry name" value="REM"/>
    <property type="match status" value="1"/>
</dbReference>
<dbReference type="GeneID" id="30033999"/>
<dbReference type="RefSeq" id="XP_018737004.1">
    <property type="nucleotide sequence ID" value="XM_018879051.1"/>
</dbReference>
<sequence length="946" mass="106137">MDYTSISLETSLMTLQEFSDEDFEETWPEIIAKLEKSASKLESHVSPDEEYEFVMGFADLAGIIQKIALYVGVPPGAFPSSGNEFAGISLAFRRMINTLSRISISHSIGSMIRHQSVGSLEEPDQAADSDKLKSAIQQLVTYAKDLIFQTRSKIQEENSLNDSFEANETGEMKLPEKIEIPLSKFDVKYFVDGLWTNIVVNRSGQLVPQDSSIPGSLTLLEQKFASSRSSTSQEPTNRLRMPLETYNTSLAVDTEVISVLEMRIKTVKNILNQFVKLSNTASSTKSLDATQDRRKILGSSLQALINVSKVIVNIIESIDLTAFYACRASVAESHSSMTRLFAFLEAKQAIYDALAELEVVRNQNEAGDSNFIAALAEKFEKSKLEEIYFTYEQTNEQQIKEKVFKLDAVLASVVESAKNLSTELRSIVAVDSRLLDTTGTSSFPRELAAAAAAAAAVAVSSTAGGNSSNGAMSPRSTYSAKRKESAVDSFSIGSHSIREDGPWFLQLEHGDEIVYDKKGSSIRGGSQRALVEQLTLHSRLNSEFNVAMLLTFQSFMDATNLFEQLVERFLIQPPEGLTSEEFALWAEKKQRPTRLRVVNILKTWLENYWFEDDSEDLTSEARSSLFESMSKFAEQLKAQKFPGGASLYNIVEKRMNDKEPSFKRMIVTTTTQPPPPILPRNLKKFKLTEIDPVEMARQLSVREFKLLVVITSHECLLRGCGGLGKSSNSGGRKIGEFIRNSNCLTNWVAYAILRHSEAKRRASTIRYFIHVAEACRALNNFSSMTAIISALYSSTIHRMKKTWDYVSSKNTAKLENMNRLMNSSRNFNEYRDLLNLVPPPAVPFFGVYLTDLTFVEDGNPDYLDTEHKIVNFAKRQKTATIIENIRQFQIVPYNFEELADVQLFLDRGFEEAPPIEEQYDTSLNFEPREKPGTDKVAKLFEENGIL</sequence>
<dbReference type="Gene3D" id="1.20.870.10">
    <property type="entry name" value="Son of sevenless (SoS) protein Chain: S domain 1"/>
    <property type="match status" value="1"/>
</dbReference>
<keyword evidence="1" id="KW-0131">Cell cycle</keyword>
<organism evidence="6 7">
    <name type="scientific">Sugiyamaella lignohabitans</name>
    <dbReference type="NCBI Taxonomy" id="796027"/>
    <lineage>
        <taxon>Eukaryota</taxon>
        <taxon>Fungi</taxon>
        <taxon>Dikarya</taxon>
        <taxon>Ascomycota</taxon>
        <taxon>Saccharomycotina</taxon>
        <taxon>Dipodascomycetes</taxon>
        <taxon>Dipodascales</taxon>
        <taxon>Trichomonascaceae</taxon>
        <taxon>Sugiyamaella</taxon>
    </lineage>
</organism>
<gene>
    <name evidence="6" type="primary">CDC25</name>
    <name evidence="6" type="ORF">AWJ20_2122</name>
</gene>
<accession>A0A161HLY5</accession>
<dbReference type="PANTHER" id="PTHR23113">
    <property type="entry name" value="GUANINE NUCLEOTIDE EXCHANGE FACTOR"/>
    <property type="match status" value="1"/>
</dbReference>
<dbReference type="InterPro" id="IPR000651">
    <property type="entry name" value="Ras-like_Gua-exchang_fac_N"/>
</dbReference>
<dbReference type="Pfam" id="PF00618">
    <property type="entry name" value="RasGEF_N"/>
    <property type="match status" value="1"/>
</dbReference>
<evidence type="ECO:0000256" key="2">
    <source>
        <dbReference type="ARBA" id="ARBA00022658"/>
    </source>
</evidence>
<dbReference type="PROSITE" id="PS00720">
    <property type="entry name" value="RASGEF"/>
    <property type="match status" value="1"/>
</dbReference>
<evidence type="ECO:0000313" key="7">
    <source>
        <dbReference type="Proteomes" id="UP000189580"/>
    </source>
</evidence>
<dbReference type="PROSITE" id="PS50212">
    <property type="entry name" value="RASGEF_NTER"/>
    <property type="match status" value="1"/>
</dbReference>
<dbReference type="Proteomes" id="UP000189580">
    <property type="component" value="Chromosome b"/>
</dbReference>
<keyword evidence="1" id="KW-0132">Cell division</keyword>
<dbReference type="InterPro" id="IPR001895">
    <property type="entry name" value="RASGEF_cat_dom"/>
</dbReference>